<evidence type="ECO:0000256" key="3">
    <source>
        <dbReference type="ARBA" id="ARBA00009184"/>
    </source>
</evidence>
<dbReference type="NCBIfam" id="TIGR00338">
    <property type="entry name" value="serB"/>
    <property type="match status" value="1"/>
</dbReference>
<dbReference type="InterPro" id="IPR023214">
    <property type="entry name" value="HAD_sf"/>
</dbReference>
<comment type="catalytic activity">
    <reaction evidence="12">
        <text>O-phospho-L-serine + H2O = L-serine + phosphate</text>
        <dbReference type="Rhea" id="RHEA:21208"/>
        <dbReference type="ChEBI" id="CHEBI:15377"/>
        <dbReference type="ChEBI" id="CHEBI:33384"/>
        <dbReference type="ChEBI" id="CHEBI:43474"/>
        <dbReference type="ChEBI" id="CHEBI:57524"/>
        <dbReference type="EC" id="3.1.3.3"/>
    </reaction>
</comment>
<dbReference type="NCBIfam" id="TIGR01488">
    <property type="entry name" value="HAD-SF-IB"/>
    <property type="match status" value="1"/>
</dbReference>
<dbReference type="CDD" id="cd07500">
    <property type="entry name" value="HAD_PSP"/>
    <property type="match status" value="1"/>
</dbReference>
<dbReference type="SFLD" id="SFLDS00003">
    <property type="entry name" value="Haloacid_Dehalogenase"/>
    <property type="match status" value="1"/>
</dbReference>
<dbReference type="InterPro" id="IPR036412">
    <property type="entry name" value="HAD-like_sf"/>
</dbReference>
<evidence type="ECO:0000256" key="12">
    <source>
        <dbReference type="ARBA" id="ARBA00048138"/>
    </source>
</evidence>
<dbReference type="EMBL" id="JABFDB010000045">
    <property type="protein sequence ID" value="NYZ24772.1"/>
    <property type="molecule type" value="Genomic_DNA"/>
</dbReference>
<evidence type="ECO:0000256" key="5">
    <source>
        <dbReference type="ARBA" id="ARBA00015196"/>
    </source>
</evidence>
<comment type="caution">
    <text evidence="14">The sequence shown here is derived from an EMBL/GenBank/DDBJ whole genome shotgun (WGS) entry which is preliminary data.</text>
</comment>
<gene>
    <name evidence="14" type="primary">serB</name>
    <name evidence="14" type="ORF">HND93_34140</name>
</gene>
<comment type="catalytic activity">
    <reaction evidence="13">
        <text>O-phospho-D-serine + H2O = D-serine + phosphate</text>
        <dbReference type="Rhea" id="RHEA:24873"/>
        <dbReference type="ChEBI" id="CHEBI:15377"/>
        <dbReference type="ChEBI" id="CHEBI:35247"/>
        <dbReference type="ChEBI" id="CHEBI:43474"/>
        <dbReference type="ChEBI" id="CHEBI:58680"/>
        <dbReference type="EC" id="3.1.3.3"/>
    </reaction>
</comment>
<comment type="cofactor">
    <cofactor evidence="1">
        <name>Mg(2+)</name>
        <dbReference type="ChEBI" id="CHEBI:18420"/>
    </cofactor>
</comment>
<dbReference type="SFLD" id="SFLDF00029">
    <property type="entry name" value="phosphoserine_phosphatase"/>
    <property type="match status" value="1"/>
</dbReference>
<accession>A0ABX2TMN2</accession>
<evidence type="ECO:0000313" key="15">
    <source>
        <dbReference type="Proteomes" id="UP000584642"/>
    </source>
</evidence>
<evidence type="ECO:0000256" key="8">
    <source>
        <dbReference type="ARBA" id="ARBA00022801"/>
    </source>
</evidence>
<dbReference type="EC" id="3.1.3.3" evidence="4"/>
<dbReference type="PANTHER" id="PTHR43344:SF2">
    <property type="entry name" value="PHOSPHOSERINE PHOSPHATASE"/>
    <property type="match status" value="1"/>
</dbReference>
<keyword evidence="6" id="KW-0028">Amino-acid biosynthesis</keyword>
<evidence type="ECO:0000256" key="6">
    <source>
        <dbReference type="ARBA" id="ARBA00022605"/>
    </source>
</evidence>
<keyword evidence="15" id="KW-1185">Reference proteome</keyword>
<keyword evidence="8 14" id="KW-0378">Hydrolase</keyword>
<dbReference type="Gene3D" id="3.40.50.1000">
    <property type="entry name" value="HAD superfamily/HAD-like"/>
    <property type="match status" value="1"/>
</dbReference>
<evidence type="ECO:0000256" key="1">
    <source>
        <dbReference type="ARBA" id="ARBA00001946"/>
    </source>
</evidence>
<reference evidence="14 15" key="1">
    <citation type="submission" date="2020-05" db="EMBL/GenBank/DDBJ databases">
        <title>Azospirillum oleiclasticum sp. nov, a nitrogen-fixing and heavy crude oil-emulsifying bacterium isolated from the crude oil of Yumen Oilfield.</title>
        <authorList>
            <person name="Wu D."/>
            <person name="Cai M."/>
            <person name="Zhang X."/>
        </authorList>
    </citation>
    <scope>NUCLEOTIDE SEQUENCE [LARGE SCALE GENOMIC DNA]</scope>
    <source>
        <strain evidence="14 15">ROY-1-1-2</strain>
    </source>
</reference>
<comment type="pathway">
    <text evidence="2">Amino-acid biosynthesis; L-serine biosynthesis; L-serine from 3-phospho-D-glycerate: step 3/3.</text>
</comment>
<dbReference type="RefSeq" id="WP_180286543.1">
    <property type="nucleotide sequence ID" value="NZ_JABFDB010000045.1"/>
</dbReference>
<dbReference type="InterPro" id="IPR004469">
    <property type="entry name" value="PSP"/>
</dbReference>
<evidence type="ECO:0000256" key="13">
    <source>
        <dbReference type="ARBA" id="ARBA00048523"/>
    </source>
</evidence>
<dbReference type="Proteomes" id="UP000584642">
    <property type="component" value="Unassembled WGS sequence"/>
</dbReference>
<keyword evidence="9" id="KW-0460">Magnesium</keyword>
<dbReference type="InterPro" id="IPR050582">
    <property type="entry name" value="HAD-like_SerB"/>
</dbReference>
<comment type="similarity">
    <text evidence="3">Belongs to the HAD-like hydrolase superfamily. SerB family.</text>
</comment>
<dbReference type="Pfam" id="PF12710">
    <property type="entry name" value="HAD"/>
    <property type="match status" value="1"/>
</dbReference>
<dbReference type="SFLD" id="SFLDG01137">
    <property type="entry name" value="C1.6.1:_Phosphoserine_Phosphat"/>
    <property type="match status" value="1"/>
</dbReference>
<evidence type="ECO:0000256" key="9">
    <source>
        <dbReference type="ARBA" id="ARBA00022842"/>
    </source>
</evidence>
<dbReference type="SUPFAM" id="SSF56784">
    <property type="entry name" value="HAD-like"/>
    <property type="match status" value="1"/>
</dbReference>
<evidence type="ECO:0000256" key="4">
    <source>
        <dbReference type="ARBA" id="ARBA00012640"/>
    </source>
</evidence>
<dbReference type="PANTHER" id="PTHR43344">
    <property type="entry name" value="PHOSPHOSERINE PHOSPHATASE"/>
    <property type="match status" value="1"/>
</dbReference>
<sequence>MTASSAVVTLIANPAAPVLDGDAATAARSALQSLGADTGRPDWLAPAVACDLPFDGLAPEQAEAAVRQALGGMAIDVIAQPTADRRKRLLVADMESTIIRQEMLDELGDYVGLKDHIAAITARAMNGEIDFKGAVHERVALLKGLPETVLDEVWTRAELMPGAAALVATMRANGATCALVSGGFRAFTSRVRALLGFDDDQGNELEIADGALTGRALEPILDKDSKLQALLRYAGAARIRAEETMAVGDGANDLPMLLAAGLGVAYHAKPAVAAQARARVDHGDLTALLYAQGYRAGDIVQTAAAAG</sequence>
<evidence type="ECO:0000256" key="11">
    <source>
        <dbReference type="ARBA" id="ARBA00031693"/>
    </source>
</evidence>
<proteinExistence type="inferred from homology"/>
<dbReference type="GO" id="GO:0016787">
    <property type="term" value="F:hydrolase activity"/>
    <property type="evidence" value="ECO:0007669"/>
    <property type="project" value="UniProtKB-KW"/>
</dbReference>
<name>A0ABX2TMN2_9PROT</name>
<evidence type="ECO:0000256" key="7">
    <source>
        <dbReference type="ARBA" id="ARBA00022723"/>
    </source>
</evidence>
<dbReference type="SFLD" id="SFLDG01136">
    <property type="entry name" value="C1.6:_Phosphoserine_Phosphatas"/>
    <property type="match status" value="1"/>
</dbReference>
<evidence type="ECO:0000256" key="2">
    <source>
        <dbReference type="ARBA" id="ARBA00005135"/>
    </source>
</evidence>
<protein>
    <recommendedName>
        <fullName evidence="5">Phosphoserine phosphatase</fullName>
        <ecNumber evidence="4">3.1.3.3</ecNumber>
    </recommendedName>
    <alternativeName>
        <fullName evidence="11">O-phosphoserine phosphohydrolase</fullName>
    </alternativeName>
</protein>
<keyword evidence="7" id="KW-0479">Metal-binding</keyword>
<evidence type="ECO:0000256" key="10">
    <source>
        <dbReference type="ARBA" id="ARBA00023299"/>
    </source>
</evidence>
<organism evidence="14 15">
    <name type="scientific">Azospirillum oleiclasticum</name>
    <dbReference type="NCBI Taxonomy" id="2735135"/>
    <lineage>
        <taxon>Bacteria</taxon>
        <taxon>Pseudomonadati</taxon>
        <taxon>Pseudomonadota</taxon>
        <taxon>Alphaproteobacteria</taxon>
        <taxon>Rhodospirillales</taxon>
        <taxon>Azospirillaceae</taxon>
        <taxon>Azospirillum</taxon>
    </lineage>
</organism>
<evidence type="ECO:0000313" key="14">
    <source>
        <dbReference type="EMBL" id="NYZ24772.1"/>
    </source>
</evidence>
<keyword evidence="10" id="KW-0718">Serine biosynthesis</keyword>